<sequence length="174" mass="18947">RDPDDPDARTGPTSEAANAHSAMLHVADFVHPLLKEGYEQVIVALGVDEHALTGRTRSFLRDLPVEGRVAGLHGRMVTGVGDFPKMGRSLPGSAIHLSMSPTEIRERLTDPANDAERPADSLVFQSMCLASEYDAEELDRLEELCREDCEAWADAKADYAAFVRGLAEAWQATG</sequence>
<organism evidence="7 8">
    <name type="scientific">Halobium palmae</name>
    <dbReference type="NCBI Taxonomy" id="1776492"/>
    <lineage>
        <taxon>Archaea</taxon>
        <taxon>Methanobacteriati</taxon>
        <taxon>Methanobacteriota</taxon>
        <taxon>Stenosarchaea group</taxon>
        <taxon>Halobacteria</taxon>
        <taxon>Halobacteriales</taxon>
        <taxon>Haloferacaceae</taxon>
        <taxon>Halobium</taxon>
    </lineage>
</organism>
<evidence type="ECO:0000256" key="3">
    <source>
        <dbReference type="ARBA" id="ARBA00022840"/>
    </source>
</evidence>
<keyword evidence="2 6" id="KW-0547">Nucleotide-binding</keyword>
<dbReference type="SUPFAM" id="SSF52374">
    <property type="entry name" value="Nucleotidylyl transferase"/>
    <property type="match status" value="1"/>
</dbReference>
<keyword evidence="3 6" id="KW-0067">ATP-binding</keyword>
<evidence type="ECO:0000256" key="5">
    <source>
        <dbReference type="ARBA" id="ARBA00023146"/>
    </source>
</evidence>
<feature type="non-terminal residue" evidence="7">
    <location>
        <position position="1"/>
    </location>
</feature>
<evidence type="ECO:0000256" key="6">
    <source>
        <dbReference type="RuleBase" id="RU363036"/>
    </source>
</evidence>
<name>A0ABD5S5P8_9EURY</name>
<gene>
    <name evidence="7" type="ORF">ACFQE1_21160</name>
</gene>
<dbReference type="EMBL" id="JBHSWU010001435">
    <property type="protein sequence ID" value="MFC6726836.1"/>
    <property type="molecule type" value="Genomic_DNA"/>
</dbReference>
<comment type="similarity">
    <text evidence="6">Belongs to the class-I aminoacyl-tRNA synthetase family.</text>
</comment>
<dbReference type="GO" id="GO:0006412">
    <property type="term" value="P:translation"/>
    <property type="evidence" value="ECO:0007669"/>
    <property type="project" value="UniProtKB-KW"/>
</dbReference>
<dbReference type="InterPro" id="IPR002305">
    <property type="entry name" value="aa-tRNA-synth_Ic"/>
</dbReference>
<keyword evidence="4 6" id="KW-0648">Protein biosynthesis</keyword>
<reference evidence="7 8" key="1">
    <citation type="journal article" date="2019" name="Int. J. Syst. Evol. Microbiol.">
        <title>The Global Catalogue of Microorganisms (GCM) 10K type strain sequencing project: providing services to taxonomists for standard genome sequencing and annotation.</title>
        <authorList>
            <consortium name="The Broad Institute Genomics Platform"/>
            <consortium name="The Broad Institute Genome Sequencing Center for Infectious Disease"/>
            <person name="Wu L."/>
            <person name="Ma J."/>
        </authorList>
    </citation>
    <scope>NUCLEOTIDE SEQUENCE [LARGE SCALE GENOMIC DNA]</scope>
    <source>
        <strain evidence="7 8">NBRC 111368</strain>
    </source>
</reference>
<evidence type="ECO:0000256" key="4">
    <source>
        <dbReference type="ARBA" id="ARBA00022917"/>
    </source>
</evidence>
<keyword evidence="8" id="KW-1185">Reference proteome</keyword>
<evidence type="ECO:0000313" key="7">
    <source>
        <dbReference type="EMBL" id="MFC6726836.1"/>
    </source>
</evidence>
<protein>
    <recommendedName>
        <fullName evidence="9">PAC2 family protein</fullName>
    </recommendedName>
</protein>
<dbReference type="GO" id="GO:0004812">
    <property type="term" value="F:aminoacyl-tRNA ligase activity"/>
    <property type="evidence" value="ECO:0007669"/>
    <property type="project" value="UniProtKB-KW"/>
</dbReference>
<keyword evidence="5 6" id="KW-0030">Aminoacyl-tRNA synthetase</keyword>
<evidence type="ECO:0008006" key="9">
    <source>
        <dbReference type="Google" id="ProtNLM"/>
    </source>
</evidence>
<dbReference type="AlphaFoldDB" id="A0ABD5S5P8"/>
<dbReference type="GO" id="GO:0005524">
    <property type="term" value="F:ATP binding"/>
    <property type="evidence" value="ECO:0007669"/>
    <property type="project" value="UniProtKB-KW"/>
</dbReference>
<proteinExistence type="inferred from homology"/>
<accession>A0ABD5S5P8</accession>
<evidence type="ECO:0000256" key="1">
    <source>
        <dbReference type="ARBA" id="ARBA00022598"/>
    </source>
</evidence>
<evidence type="ECO:0000256" key="2">
    <source>
        <dbReference type="ARBA" id="ARBA00022741"/>
    </source>
</evidence>
<comment type="caution">
    <text evidence="7">The sequence shown here is derived from an EMBL/GenBank/DDBJ whole genome shotgun (WGS) entry which is preliminary data.</text>
</comment>
<dbReference type="Proteomes" id="UP001596328">
    <property type="component" value="Unassembled WGS sequence"/>
</dbReference>
<dbReference type="Pfam" id="PF00579">
    <property type="entry name" value="tRNA-synt_1b"/>
    <property type="match status" value="1"/>
</dbReference>
<keyword evidence="1 6" id="KW-0436">Ligase</keyword>
<evidence type="ECO:0000313" key="8">
    <source>
        <dbReference type="Proteomes" id="UP001596328"/>
    </source>
</evidence>